<sequence>MLLKNEDSLLPLKPGASVAVVGAFAKTPRYQGAGSSKVVPYTIDVPLDELTALGLQTEYAQGYQLESDEPDEALLAEACRVSAGKDAAILFLGLPDRYESEGYDRDKLNMPRSHIELVRRVKAVNPNVVVVLLGGSVIDMDWEDNAKSILMMYLGGESVGGAAADLLTGKAVPCGKLAESWPLKLEDNPSSAYFPGYAHTVEYRESIFVGYRYYDTAGKPVRYPFGYGLSYASFAYSNLRLSGTTLNNGETLEVLCDVTNTGSVEASEIVQLYVSHRSDVMMSVSQELKGFDKVALKPGKTKTVRFTLNRRDLSYFNAEASDWRVEGGAYEIRVAASSRDIRLTASVQAEADPNQILPDYRETAPCYYDFSNGIAVPDEAFTALLGRAIPQRERKEGDLFTPNSTLREAEHTPIGGFLVFLGKQAAKRMKADEEVGQMMDYLLFESPLRMLTMSDGGFGPKQVDAFIMMLNGKFFRGLWHMRKQRYTK</sequence>
<organism evidence="4">
    <name type="scientific">bioreactor metagenome</name>
    <dbReference type="NCBI Taxonomy" id="1076179"/>
    <lineage>
        <taxon>unclassified sequences</taxon>
        <taxon>metagenomes</taxon>
        <taxon>ecological metagenomes</taxon>
    </lineage>
</organism>
<dbReference type="SMART" id="SM01217">
    <property type="entry name" value="Fn3_like"/>
    <property type="match status" value="1"/>
</dbReference>
<dbReference type="EMBL" id="VSSQ01014008">
    <property type="protein sequence ID" value="MPM52743.1"/>
    <property type="molecule type" value="Genomic_DNA"/>
</dbReference>
<gene>
    <name evidence="4" type="ORF">SDC9_99505</name>
</gene>
<comment type="caution">
    <text evidence="4">The sequence shown here is derived from an EMBL/GenBank/DDBJ whole genome shotgun (WGS) entry which is preliminary data.</text>
</comment>
<protein>
    <recommendedName>
        <fullName evidence="3">Fibronectin type III-like domain-containing protein</fullName>
    </recommendedName>
</protein>
<dbReference type="InterPro" id="IPR013783">
    <property type="entry name" value="Ig-like_fold"/>
</dbReference>
<dbReference type="GO" id="GO:0005975">
    <property type="term" value="P:carbohydrate metabolic process"/>
    <property type="evidence" value="ECO:0007669"/>
    <property type="project" value="InterPro"/>
</dbReference>
<evidence type="ECO:0000259" key="3">
    <source>
        <dbReference type="SMART" id="SM01217"/>
    </source>
</evidence>
<accession>A0A645APF4</accession>
<dbReference type="InterPro" id="IPR036881">
    <property type="entry name" value="Glyco_hydro_3_C_sf"/>
</dbReference>
<dbReference type="Pfam" id="PF01915">
    <property type="entry name" value="Glyco_hydro_3_C"/>
    <property type="match status" value="1"/>
</dbReference>
<comment type="similarity">
    <text evidence="1">Belongs to the glycosyl hydrolase 3 family.</text>
</comment>
<dbReference type="GO" id="GO:0004553">
    <property type="term" value="F:hydrolase activity, hydrolyzing O-glycosyl compounds"/>
    <property type="evidence" value="ECO:0007669"/>
    <property type="project" value="InterPro"/>
</dbReference>
<evidence type="ECO:0000256" key="2">
    <source>
        <dbReference type="ARBA" id="ARBA00022801"/>
    </source>
</evidence>
<proteinExistence type="inferred from homology"/>
<dbReference type="PANTHER" id="PTHR42715">
    <property type="entry name" value="BETA-GLUCOSIDASE"/>
    <property type="match status" value="1"/>
</dbReference>
<dbReference type="Pfam" id="PF14310">
    <property type="entry name" value="Fn3-like"/>
    <property type="match status" value="1"/>
</dbReference>
<dbReference type="AlphaFoldDB" id="A0A645APF4"/>
<dbReference type="InterPro" id="IPR026891">
    <property type="entry name" value="Fn3-like"/>
</dbReference>
<dbReference type="Gene3D" id="3.40.50.1700">
    <property type="entry name" value="Glycoside hydrolase family 3 C-terminal domain"/>
    <property type="match status" value="1"/>
</dbReference>
<feature type="domain" description="Fibronectin type III-like" evidence="3">
    <location>
        <begin position="268"/>
        <end position="338"/>
    </location>
</feature>
<evidence type="ECO:0000256" key="1">
    <source>
        <dbReference type="ARBA" id="ARBA00005336"/>
    </source>
</evidence>
<reference evidence="4" key="1">
    <citation type="submission" date="2019-08" db="EMBL/GenBank/DDBJ databases">
        <authorList>
            <person name="Kucharzyk K."/>
            <person name="Murdoch R.W."/>
            <person name="Higgins S."/>
            <person name="Loffler F."/>
        </authorList>
    </citation>
    <scope>NUCLEOTIDE SEQUENCE</scope>
</reference>
<dbReference type="SUPFAM" id="SSF52279">
    <property type="entry name" value="Beta-D-glucan exohydrolase, C-terminal domain"/>
    <property type="match status" value="1"/>
</dbReference>
<dbReference type="InterPro" id="IPR050288">
    <property type="entry name" value="Cellulose_deg_GH3"/>
</dbReference>
<dbReference type="InterPro" id="IPR002772">
    <property type="entry name" value="Glyco_hydro_3_C"/>
</dbReference>
<evidence type="ECO:0000313" key="4">
    <source>
        <dbReference type="EMBL" id="MPM52743.1"/>
    </source>
</evidence>
<name>A0A645APF4_9ZZZZ</name>
<dbReference type="FunFam" id="2.60.40.10:FF:000495">
    <property type="entry name" value="Periplasmic beta-glucosidase"/>
    <property type="match status" value="1"/>
</dbReference>
<dbReference type="Gene3D" id="2.60.40.10">
    <property type="entry name" value="Immunoglobulins"/>
    <property type="match status" value="1"/>
</dbReference>
<dbReference type="PANTHER" id="PTHR42715:SF10">
    <property type="entry name" value="BETA-GLUCOSIDASE"/>
    <property type="match status" value="1"/>
</dbReference>
<keyword evidence="2" id="KW-0378">Hydrolase</keyword>